<dbReference type="Gene3D" id="1.20.120.910">
    <property type="entry name" value="DksA, coiled-coil domain"/>
    <property type="match status" value="1"/>
</dbReference>
<dbReference type="EMBL" id="RJVO01000006">
    <property type="protein sequence ID" value="ROH88636.1"/>
    <property type="molecule type" value="Genomic_DNA"/>
</dbReference>
<dbReference type="Pfam" id="PF01258">
    <property type="entry name" value="zf-dskA_traR"/>
    <property type="match status" value="1"/>
</dbReference>
<name>A0A3N0V758_9GAMM</name>
<evidence type="ECO:0000256" key="2">
    <source>
        <dbReference type="ARBA" id="ARBA00022771"/>
    </source>
</evidence>
<dbReference type="AlphaFoldDB" id="A0A3N0V758"/>
<dbReference type="SUPFAM" id="SSF57716">
    <property type="entry name" value="Glucocorticoid receptor-like (DNA-binding domain)"/>
    <property type="match status" value="1"/>
</dbReference>
<dbReference type="PROSITE" id="PS51128">
    <property type="entry name" value="ZF_DKSA_2"/>
    <property type="match status" value="1"/>
</dbReference>
<evidence type="ECO:0000256" key="1">
    <source>
        <dbReference type="ARBA" id="ARBA00022723"/>
    </source>
</evidence>
<evidence type="ECO:0000313" key="6">
    <source>
        <dbReference type="EMBL" id="ROH88636.1"/>
    </source>
</evidence>
<dbReference type="Proteomes" id="UP000282106">
    <property type="component" value="Unassembled WGS sequence"/>
</dbReference>
<dbReference type="InParanoid" id="A0A3N0V758"/>
<keyword evidence="7" id="KW-1185">Reference proteome</keyword>
<dbReference type="RefSeq" id="WP_123212258.1">
    <property type="nucleotide sequence ID" value="NZ_RJVO01000006.1"/>
</dbReference>
<proteinExistence type="predicted"/>
<organism evidence="6 7">
    <name type="scientific">Stagnimonas aquatica</name>
    <dbReference type="NCBI Taxonomy" id="2689987"/>
    <lineage>
        <taxon>Bacteria</taxon>
        <taxon>Pseudomonadati</taxon>
        <taxon>Pseudomonadota</taxon>
        <taxon>Gammaproteobacteria</taxon>
        <taxon>Nevskiales</taxon>
        <taxon>Nevskiaceae</taxon>
        <taxon>Stagnimonas</taxon>
    </lineage>
</organism>
<comment type="caution">
    <text evidence="6">The sequence shown here is derived from an EMBL/GenBank/DDBJ whole genome shotgun (WGS) entry which is preliminary data.</text>
</comment>
<dbReference type="GO" id="GO:0008270">
    <property type="term" value="F:zinc ion binding"/>
    <property type="evidence" value="ECO:0007669"/>
    <property type="project" value="UniProtKB-KW"/>
</dbReference>
<keyword evidence="1" id="KW-0479">Metal-binding</keyword>
<evidence type="ECO:0000259" key="5">
    <source>
        <dbReference type="Pfam" id="PF01258"/>
    </source>
</evidence>
<gene>
    <name evidence="6" type="ORF">ED208_12520</name>
</gene>
<protein>
    <recommendedName>
        <fullName evidence="5">Zinc finger DksA/TraR C4-type domain-containing protein</fullName>
    </recommendedName>
</protein>
<keyword evidence="3" id="KW-0862">Zinc</keyword>
<feature type="zinc finger region" description="dksA C4-type" evidence="4">
    <location>
        <begin position="36"/>
        <end position="60"/>
    </location>
</feature>
<keyword evidence="2" id="KW-0863">Zinc-finger</keyword>
<dbReference type="InterPro" id="IPR000962">
    <property type="entry name" value="Znf_DskA_TraR"/>
</dbReference>
<reference evidence="6 7" key="1">
    <citation type="submission" date="2018-10" db="EMBL/GenBank/DDBJ databases">
        <authorList>
            <person name="Chen W.-M."/>
        </authorList>
    </citation>
    <scope>NUCLEOTIDE SEQUENCE [LARGE SCALE GENOMIC DNA]</scope>
    <source>
        <strain evidence="6 7">THS-13</strain>
    </source>
</reference>
<accession>A0A3N0V758</accession>
<evidence type="ECO:0000256" key="4">
    <source>
        <dbReference type="PROSITE-ProRule" id="PRU00510"/>
    </source>
</evidence>
<feature type="domain" description="Zinc finger DksA/TraR C4-type" evidence="5">
    <location>
        <begin position="34"/>
        <end position="64"/>
    </location>
</feature>
<evidence type="ECO:0000313" key="7">
    <source>
        <dbReference type="Proteomes" id="UP000282106"/>
    </source>
</evidence>
<evidence type="ECO:0000256" key="3">
    <source>
        <dbReference type="ARBA" id="ARBA00022833"/>
    </source>
</evidence>
<sequence length="77" mass="8426">MSDPVDIAQEREQIQRDEAMAKLSCSLDAQPSDGICKGCGDAIDPERLVAIPTARRCIECARVEDKRSKLLAARGRP</sequence>